<dbReference type="AlphaFoldDB" id="A0A4R1M0X5"/>
<feature type="signal peptide" evidence="1">
    <location>
        <begin position="1"/>
        <end position="20"/>
    </location>
</feature>
<dbReference type="OrthoDB" id="9803578at2"/>
<reference evidence="2 3" key="1">
    <citation type="submission" date="2019-03" db="EMBL/GenBank/DDBJ databases">
        <title>Genomic Encyclopedia of Archaeal and Bacterial Type Strains, Phase II (KMG-II): from individual species to whole genera.</title>
        <authorList>
            <person name="Goeker M."/>
        </authorList>
    </citation>
    <scope>NUCLEOTIDE SEQUENCE [LARGE SCALE GENOMIC DNA]</scope>
    <source>
        <strain evidence="2 3">DSM 22554</strain>
    </source>
</reference>
<organism evidence="2 3">
    <name type="scientific">Albibacterium bauzanense</name>
    <dbReference type="NCBI Taxonomy" id="653929"/>
    <lineage>
        <taxon>Bacteria</taxon>
        <taxon>Pseudomonadati</taxon>
        <taxon>Bacteroidota</taxon>
        <taxon>Sphingobacteriia</taxon>
        <taxon>Sphingobacteriales</taxon>
        <taxon>Sphingobacteriaceae</taxon>
        <taxon>Albibacterium</taxon>
    </lineage>
</organism>
<dbReference type="InterPro" id="IPR000801">
    <property type="entry name" value="Esterase-like"/>
</dbReference>
<dbReference type="InterPro" id="IPR029058">
    <property type="entry name" value="AB_hydrolase_fold"/>
</dbReference>
<name>A0A4R1M0X5_9SPHI</name>
<dbReference type="EMBL" id="SMGO01000001">
    <property type="protein sequence ID" value="TCK85568.1"/>
    <property type="molecule type" value="Genomic_DNA"/>
</dbReference>
<dbReference type="Proteomes" id="UP000294616">
    <property type="component" value="Unassembled WGS sequence"/>
</dbReference>
<dbReference type="PANTHER" id="PTHR48098:SF1">
    <property type="entry name" value="DIACYLGLYCEROL ACYLTRANSFERASE_MYCOLYLTRANSFERASE AG85A"/>
    <property type="match status" value="1"/>
</dbReference>
<protein>
    <submittedName>
        <fullName evidence="2">Enterochelin esterase-like enzyme</fullName>
    </submittedName>
</protein>
<dbReference type="GO" id="GO:0016747">
    <property type="term" value="F:acyltransferase activity, transferring groups other than amino-acyl groups"/>
    <property type="evidence" value="ECO:0007669"/>
    <property type="project" value="TreeGrafter"/>
</dbReference>
<dbReference type="Gene3D" id="3.40.50.1820">
    <property type="entry name" value="alpha/beta hydrolase"/>
    <property type="match status" value="1"/>
</dbReference>
<sequence>MKRLLSIALLMLCTVSIVLAQGSQVFETRTVKSDILKMDRKYAIYLPEGYDQSDRSYPVLYLLHGSGDNHTGWVQFGQVQHIADKAIAEGNAGPMIIVMPDADTGTRGYFNVVDGSYNYEDFFFKELIPHIEKTYRVRSEKRYRAISGLSMGGGGTIFYALHQPDMFAAAAPLSAATGNWDFEQFKTRLKQTPTSASDKQIEDYFNLHSIESIVKNASEDNLKKIKGIRWYISCGDDDFLYEGNSRMHILLRQSEIPHEYRVKDGGHTWTYWRNELPLVLEFVSKSFTQF</sequence>
<keyword evidence="1" id="KW-0732">Signal</keyword>
<dbReference type="Pfam" id="PF00756">
    <property type="entry name" value="Esterase"/>
    <property type="match status" value="1"/>
</dbReference>
<gene>
    <name evidence="2" type="ORF">C8N28_0879</name>
</gene>
<dbReference type="RefSeq" id="WP_132221869.1">
    <property type="nucleotide sequence ID" value="NZ_SMGO01000001.1"/>
</dbReference>
<dbReference type="PANTHER" id="PTHR48098">
    <property type="entry name" value="ENTEROCHELIN ESTERASE-RELATED"/>
    <property type="match status" value="1"/>
</dbReference>
<evidence type="ECO:0000313" key="2">
    <source>
        <dbReference type="EMBL" id="TCK85568.1"/>
    </source>
</evidence>
<proteinExistence type="predicted"/>
<evidence type="ECO:0000313" key="3">
    <source>
        <dbReference type="Proteomes" id="UP000294616"/>
    </source>
</evidence>
<dbReference type="SUPFAM" id="SSF53474">
    <property type="entry name" value="alpha/beta-Hydrolases"/>
    <property type="match status" value="1"/>
</dbReference>
<comment type="caution">
    <text evidence="2">The sequence shown here is derived from an EMBL/GenBank/DDBJ whole genome shotgun (WGS) entry which is preliminary data.</text>
</comment>
<keyword evidence="3" id="KW-1185">Reference proteome</keyword>
<feature type="chain" id="PRO_5020225120" evidence="1">
    <location>
        <begin position="21"/>
        <end position="290"/>
    </location>
</feature>
<evidence type="ECO:0000256" key="1">
    <source>
        <dbReference type="SAM" id="SignalP"/>
    </source>
</evidence>
<accession>A0A4R1M0X5</accession>
<dbReference type="InterPro" id="IPR050583">
    <property type="entry name" value="Mycobacterial_A85_antigen"/>
</dbReference>